<organism evidence="2 3">
    <name type="scientific">Mycolicibacterium chlorophenolicum</name>
    <dbReference type="NCBI Taxonomy" id="37916"/>
    <lineage>
        <taxon>Bacteria</taxon>
        <taxon>Bacillati</taxon>
        <taxon>Actinomycetota</taxon>
        <taxon>Actinomycetes</taxon>
        <taxon>Mycobacteriales</taxon>
        <taxon>Mycobacteriaceae</taxon>
        <taxon>Mycolicibacterium</taxon>
    </lineage>
</organism>
<accession>A0A0J6V9Q7</accession>
<dbReference type="EC" id="1.13.11.24" evidence="2"/>
<name>A0A0J6V9Q7_9MYCO</name>
<dbReference type="InterPro" id="IPR011051">
    <property type="entry name" value="RmlC_Cupin_sf"/>
</dbReference>
<dbReference type="PANTHER" id="PTHR36440:SF1">
    <property type="entry name" value="PUTATIVE (AFU_ORTHOLOGUE AFUA_8G07350)-RELATED"/>
    <property type="match status" value="1"/>
</dbReference>
<dbReference type="GO" id="GO:0008127">
    <property type="term" value="F:quercetin 2,3-dioxygenase activity"/>
    <property type="evidence" value="ECO:0007669"/>
    <property type="project" value="UniProtKB-EC"/>
</dbReference>
<dbReference type="EMBL" id="JYNL01000071">
    <property type="protein sequence ID" value="KMO66954.1"/>
    <property type="molecule type" value="Genomic_DNA"/>
</dbReference>
<gene>
    <name evidence="2" type="primary">qdoI_2</name>
    <name evidence="2" type="ORF">MCHLDSM_07298</name>
</gene>
<dbReference type="PATRIC" id="fig|37916.4.peg.7320"/>
<comment type="caution">
    <text evidence="2">The sequence shown here is derived from an EMBL/GenBank/DDBJ whole genome shotgun (WGS) entry which is preliminary data.</text>
</comment>
<keyword evidence="3" id="KW-1185">Reference proteome</keyword>
<dbReference type="CDD" id="cd02208">
    <property type="entry name" value="cupin_RmlC-like"/>
    <property type="match status" value="1"/>
</dbReference>
<evidence type="ECO:0000259" key="1">
    <source>
        <dbReference type="Pfam" id="PF07883"/>
    </source>
</evidence>
<dbReference type="Gene3D" id="2.60.120.10">
    <property type="entry name" value="Jelly Rolls"/>
    <property type="match status" value="2"/>
</dbReference>
<dbReference type="InterPro" id="IPR013096">
    <property type="entry name" value="Cupin_2"/>
</dbReference>
<dbReference type="InterPro" id="IPR014710">
    <property type="entry name" value="RmlC-like_jellyroll"/>
</dbReference>
<dbReference type="PANTHER" id="PTHR36440">
    <property type="entry name" value="PUTATIVE (AFU_ORTHOLOGUE AFUA_8G07350)-RELATED"/>
    <property type="match status" value="1"/>
</dbReference>
<reference evidence="2 3" key="1">
    <citation type="journal article" date="2015" name="Genome Biol. Evol.">
        <title>Characterization of Three Mycobacterium spp. with Potential Use in Bioremediation by Genome Sequencing and Comparative Genomics.</title>
        <authorList>
            <person name="Das S."/>
            <person name="Pettersson B.M."/>
            <person name="Behra P.R."/>
            <person name="Ramesh M."/>
            <person name="Dasgupta S."/>
            <person name="Bhattacharya A."/>
            <person name="Kirsebom L.A."/>
        </authorList>
    </citation>
    <scope>NUCLEOTIDE SEQUENCE [LARGE SCALE GENOMIC DNA]</scope>
    <source>
        <strain evidence="2 3">DSM 43826</strain>
    </source>
</reference>
<dbReference type="SUPFAM" id="SSF51182">
    <property type="entry name" value="RmlC-like cupins"/>
    <property type="match status" value="1"/>
</dbReference>
<feature type="domain" description="Cupin type-2" evidence="1">
    <location>
        <begin position="47"/>
        <end position="112"/>
    </location>
</feature>
<keyword evidence="2" id="KW-0560">Oxidoreductase</keyword>
<protein>
    <submittedName>
        <fullName evidence="2">Quercetin 2,3-dioxygenase</fullName>
        <ecNumber evidence="2">1.13.11.24</ecNumber>
    </submittedName>
</protein>
<keyword evidence="2" id="KW-0223">Dioxygenase</keyword>
<dbReference type="STRING" id="37916.MCHLDSM_07298"/>
<sequence length="298" mass="32517">MAANFIVRQAAAANYQDPGPLAPGSRAYTRFSAINYETGSVHSDFGVSRLDPGGAIPAHVHSFEETFYLMDGEVMLVTPEATVRLRPGDYGVIPVGVPHSWHAAASTTAVWADHFTPPPRTKYGHDTYPVTELPRAQPIAIDPRDPRTRSYGSITAVQLDPSKQSQELLARSASMRTALLVYSGISLKMMVDADLGAVASTMFMVQYEPDGRAGPHDHPFEECYLIVEGEVDATFDGQSFRLGPGDFAWAGVGCVHSFTATGAPVRWLETQAPQMPARHAYRFARDWDYLSQKLTPSG</sequence>
<dbReference type="Pfam" id="PF07883">
    <property type="entry name" value="Cupin_2"/>
    <property type="match status" value="2"/>
</dbReference>
<dbReference type="InterPro" id="IPR053146">
    <property type="entry name" value="QDO-like"/>
</dbReference>
<proteinExistence type="predicted"/>
<dbReference type="SMR" id="A0A0J6V9Q7"/>
<dbReference type="AlphaFoldDB" id="A0A0J6V9Q7"/>
<evidence type="ECO:0000313" key="3">
    <source>
        <dbReference type="Proteomes" id="UP000036513"/>
    </source>
</evidence>
<feature type="domain" description="Cupin type-2" evidence="1">
    <location>
        <begin position="204"/>
        <end position="269"/>
    </location>
</feature>
<evidence type="ECO:0000313" key="2">
    <source>
        <dbReference type="EMBL" id="KMO66954.1"/>
    </source>
</evidence>
<dbReference type="Proteomes" id="UP000036513">
    <property type="component" value="Unassembled WGS sequence"/>
</dbReference>